<sequence length="120" mass="13863">MVRMARPMLASPHPLLLVLVILSMVAAIPDAAMAIDLRRLYGHISAKRGLLLRSLCKSGYYLKKDRCNPIGSTYINGNDPNYEAIFIIRGKVKKYLEKIILFVKYHLLQIFFLEHSEYYF</sequence>
<feature type="signal peptide" evidence="1">
    <location>
        <begin position="1"/>
        <end position="27"/>
    </location>
</feature>
<gene>
    <name evidence="2" type="ORF">ABEB36_010598</name>
</gene>
<dbReference type="AlphaFoldDB" id="A0ABD1ECJ1"/>
<name>A0ABD1ECJ1_HYPHA</name>
<keyword evidence="1" id="KW-0732">Signal</keyword>
<evidence type="ECO:0000256" key="1">
    <source>
        <dbReference type="SAM" id="SignalP"/>
    </source>
</evidence>
<evidence type="ECO:0000313" key="3">
    <source>
        <dbReference type="Proteomes" id="UP001566132"/>
    </source>
</evidence>
<evidence type="ECO:0000313" key="2">
    <source>
        <dbReference type="EMBL" id="KAL1492337.1"/>
    </source>
</evidence>
<organism evidence="2 3">
    <name type="scientific">Hypothenemus hampei</name>
    <name type="common">Coffee berry borer</name>
    <dbReference type="NCBI Taxonomy" id="57062"/>
    <lineage>
        <taxon>Eukaryota</taxon>
        <taxon>Metazoa</taxon>
        <taxon>Ecdysozoa</taxon>
        <taxon>Arthropoda</taxon>
        <taxon>Hexapoda</taxon>
        <taxon>Insecta</taxon>
        <taxon>Pterygota</taxon>
        <taxon>Neoptera</taxon>
        <taxon>Endopterygota</taxon>
        <taxon>Coleoptera</taxon>
        <taxon>Polyphaga</taxon>
        <taxon>Cucujiformia</taxon>
        <taxon>Curculionidae</taxon>
        <taxon>Scolytinae</taxon>
        <taxon>Hypothenemus</taxon>
    </lineage>
</organism>
<comment type="caution">
    <text evidence="2">The sequence shown here is derived from an EMBL/GenBank/DDBJ whole genome shotgun (WGS) entry which is preliminary data.</text>
</comment>
<dbReference type="EMBL" id="JBDJPC010000008">
    <property type="protein sequence ID" value="KAL1492337.1"/>
    <property type="molecule type" value="Genomic_DNA"/>
</dbReference>
<keyword evidence="3" id="KW-1185">Reference proteome</keyword>
<protein>
    <submittedName>
        <fullName evidence="2">Uncharacterized protein</fullName>
    </submittedName>
</protein>
<accession>A0ABD1ECJ1</accession>
<feature type="chain" id="PRO_5044866767" evidence="1">
    <location>
        <begin position="28"/>
        <end position="120"/>
    </location>
</feature>
<reference evidence="2 3" key="1">
    <citation type="submission" date="2024-05" db="EMBL/GenBank/DDBJ databases">
        <title>Genetic variation in Jamaican populations of the coffee berry borer (Hypothenemus hampei).</title>
        <authorList>
            <person name="Errbii M."/>
            <person name="Myrie A."/>
        </authorList>
    </citation>
    <scope>NUCLEOTIDE SEQUENCE [LARGE SCALE GENOMIC DNA]</scope>
    <source>
        <strain evidence="2">JA-Hopewell-2020-01-JO</strain>
        <tissue evidence="2">Whole body</tissue>
    </source>
</reference>
<dbReference type="Proteomes" id="UP001566132">
    <property type="component" value="Unassembled WGS sequence"/>
</dbReference>
<proteinExistence type="predicted"/>